<proteinExistence type="predicted"/>
<dbReference type="GO" id="GO:0016614">
    <property type="term" value="F:oxidoreductase activity, acting on CH-OH group of donors"/>
    <property type="evidence" value="ECO:0007669"/>
    <property type="project" value="InterPro"/>
</dbReference>
<comment type="subcellular location">
    <subcellularLocation>
        <location evidence="1">Cell membrane</location>
    </subcellularLocation>
</comment>
<keyword evidence="5 12" id="KW-0732">Signal</keyword>
<evidence type="ECO:0000256" key="7">
    <source>
        <dbReference type="ARBA" id="ARBA00023004"/>
    </source>
</evidence>
<dbReference type="PANTHER" id="PTHR35008">
    <property type="entry name" value="BLL4482 PROTEIN-RELATED"/>
    <property type="match status" value="1"/>
</dbReference>
<protein>
    <submittedName>
        <fullName evidence="14">Gluconate 2-dehydrogenase, membrane-bound, cytochrome c</fullName>
    </submittedName>
</protein>
<evidence type="ECO:0000313" key="15">
    <source>
        <dbReference type="Proteomes" id="UP000195221"/>
    </source>
</evidence>
<feature type="chain" id="PRO_5012421750" evidence="12">
    <location>
        <begin position="24"/>
        <end position="457"/>
    </location>
</feature>
<feature type="domain" description="Cytochrome c" evidence="13">
    <location>
        <begin position="320"/>
        <end position="410"/>
    </location>
</feature>
<reference evidence="14 15" key="1">
    <citation type="submission" date="2017-03" db="EMBL/GenBank/DDBJ databases">
        <title>Genome analysis of strain PAMC 26577.</title>
        <authorList>
            <person name="Oh H.-M."/>
            <person name="Yang J.-A."/>
        </authorList>
    </citation>
    <scope>NUCLEOTIDE SEQUENCE [LARGE SCALE GENOMIC DNA]</scope>
    <source>
        <strain evidence="14 15">PAMC 26577</strain>
    </source>
</reference>
<feature type="binding site" description="axial binding residue" evidence="10">
    <location>
        <position position="200"/>
    </location>
    <ligand>
        <name>heme c</name>
        <dbReference type="ChEBI" id="CHEBI:61717"/>
        <label>2</label>
    </ligand>
    <ligandPart>
        <name>Fe</name>
        <dbReference type="ChEBI" id="CHEBI:18248"/>
    </ligandPart>
</feature>
<evidence type="ECO:0000256" key="8">
    <source>
        <dbReference type="ARBA" id="ARBA00023136"/>
    </source>
</evidence>
<keyword evidence="6" id="KW-0677">Repeat</keyword>
<evidence type="ECO:0000256" key="12">
    <source>
        <dbReference type="SAM" id="SignalP"/>
    </source>
</evidence>
<keyword evidence="8" id="KW-0472">Membrane</keyword>
<dbReference type="InterPro" id="IPR051459">
    <property type="entry name" value="Cytochrome_c-type_DH"/>
</dbReference>
<dbReference type="SUPFAM" id="SSF46626">
    <property type="entry name" value="Cytochrome c"/>
    <property type="match status" value="3"/>
</dbReference>
<dbReference type="Proteomes" id="UP000195221">
    <property type="component" value="Unassembled WGS sequence"/>
</dbReference>
<feature type="binding site" description="covalent" evidence="9">
    <location>
        <position position="51"/>
    </location>
    <ligand>
        <name>heme c</name>
        <dbReference type="ChEBI" id="CHEBI:61717"/>
        <label>1</label>
    </ligand>
</feature>
<comment type="caution">
    <text evidence="14">The sequence shown here is derived from an EMBL/GenBank/DDBJ whole genome shotgun (WGS) entry which is preliminary data.</text>
</comment>
<accession>A0A242MGL7</accession>
<dbReference type="GO" id="GO:0005886">
    <property type="term" value="C:plasma membrane"/>
    <property type="evidence" value="ECO:0007669"/>
    <property type="project" value="UniProtKB-SubCell"/>
</dbReference>
<comment type="cofactor">
    <cofactor evidence="9">
        <name>heme c</name>
        <dbReference type="ChEBI" id="CHEBI:61717"/>
    </cofactor>
    <text evidence="9">Binds 3 heme c groups covalently per subunit.</text>
</comment>
<evidence type="ECO:0000256" key="5">
    <source>
        <dbReference type="ARBA" id="ARBA00022729"/>
    </source>
</evidence>
<dbReference type="InterPro" id="IPR014353">
    <property type="entry name" value="Membr-bd_ADH_cyt_c"/>
</dbReference>
<keyword evidence="4 10" id="KW-0479">Metal-binding</keyword>
<dbReference type="Pfam" id="PF00034">
    <property type="entry name" value="Cytochrom_C"/>
    <property type="match status" value="2"/>
</dbReference>
<feature type="binding site" description="covalent" evidence="9">
    <location>
        <position position="199"/>
    </location>
    <ligand>
        <name>heme c</name>
        <dbReference type="ChEBI" id="CHEBI:61717"/>
        <label>2</label>
    </ligand>
</feature>
<dbReference type="GO" id="GO:0009055">
    <property type="term" value="F:electron transfer activity"/>
    <property type="evidence" value="ECO:0007669"/>
    <property type="project" value="InterPro"/>
</dbReference>
<feature type="binding site" description="covalent" evidence="9">
    <location>
        <position position="196"/>
    </location>
    <ligand>
        <name>heme c</name>
        <dbReference type="ChEBI" id="CHEBI:61717"/>
        <label>2</label>
    </ligand>
</feature>
<feature type="binding site" description="covalent" evidence="9">
    <location>
        <position position="336"/>
    </location>
    <ligand>
        <name>heme c</name>
        <dbReference type="ChEBI" id="CHEBI:61717"/>
        <label>3</label>
    </ligand>
</feature>
<feature type="binding site" description="axial binding residue" evidence="10">
    <location>
        <position position="52"/>
    </location>
    <ligand>
        <name>heme c</name>
        <dbReference type="ChEBI" id="CHEBI:61717"/>
        <label>1</label>
    </ligand>
    <ligandPart>
        <name>Fe</name>
        <dbReference type="ChEBI" id="CHEBI:18248"/>
    </ligandPart>
</feature>
<dbReference type="GO" id="GO:0020037">
    <property type="term" value="F:heme binding"/>
    <property type="evidence" value="ECO:0007669"/>
    <property type="project" value="InterPro"/>
</dbReference>
<feature type="domain" description="Cytochrome c" evidence="13">
    <location>
        <begin position="181"/>
        <end position="296"/>
    </location>
</feature>
<evidence type="ECO:0000256" key="1">
    <source>
        <dbReference type="ARBA" id="ARBA00004236"/>
    </source>
</evidence>
<evidence type="ECO:0000259" key="13">
    <source>
        <dbReference type="PROSITE" id="PS51007"/>
    </source>
</evidence>
<feature type="binding site" description="axial binding residue" evidence="10">
    <location>
        <position position="337"/>
    </location>
    <ligand>
        <name>heme c</name>
        <dbReference type="ChEBI" id="CHEBI:61717"/>
        <label>3</label>
    </ligand>
    <ligandPart>
        <name>Fe</name>
        <dbReference type="ChEBI" id="CHEBI:18248"/>
    </ligandPart>
</feature>
<gene>
    <name evidence="14" type="ORF">PAMC26577_27270</name>
</gene>
<keyword evidence="3 9" id="KW-0349">Heme</keyword>
<evidence type="ECO:0000256" key="6">
    <source>
        <dbReference type="ARBA" id="ARBA00022737"/>
    </source>
</evidence>
<evidence type="ECO:0000313" key="14">
    <source>
        <dbReference type="EMBL" id="OTP70327.1"/>
    </source>
</evidence>
<dbReference type="PROSITE" id="PS51007">
    <property type="entry name" value="CYTC"/>
    <property type="match status" value="3"/>
</dbReference>
<dbReference type="EMBL" id="NBTZ01000109">
    <property type="protein sequence ID" value="OTP70327.1"/>
    <property type="molecule type" value="Genomic_DNA"/>
</dbReference>
<dbReference type="AlphaFoldDB" id="A0A242MGL7"/>
<keyword evidence="7 10" id="KW-0408">Iron</keyword>
<evidence type="ECO:0000256" key="2">
    <source>
        <dbReference type="ARBA" id="ARBA00022475"/>
    </source>
</evidence>
<feature type="signal peptide" evidence="12">
    <location>
        <begin position="1"/>
        <end position="23"/>
    </location>
</feature>
<dbReference type="InterPro" id="IPR009056">
    <property type="entry name" value="Cyt_c-like_dom"/>
</dbReference>
<evidence type="ECO:0000256" key="4">
    <source>
        <dbReference type="ARBA" id="ARBA00022723"/>
    </source>
</evidence>
<dbReference type="GO" id="GO:0005506">
    <property type="term" value="F:iron ion binding"/>
    <property type="evidence" value="ECO:0007669"/>
    <property type="project" value="InterPro"/>
</dbReference>
<dbReference type="PIRSF" id="PIRSF000018">
    <property type="entry name" value="Mb_ADH_cyt_c"/>
    <property type="match status" value="1"/>
</dbReference>
<dbReference type="RefSeq" id="WP_083637786.1">
    <property type="nucleotide sequence ID" value="NZ_MSRG01000023.1"/>
</dbReference>
<dbReference type="InterPro" id="IPR036909">
    <property type="entry name" value="Cyt_c-like_dom_sf"/>
</dbReference>
<dbReference type="Gene3D" id="1.10.760.10">
    <property type="entry name" value="Cytochrome c-like domain"/>
    <property type="match status" value="3"/>
</dbReference>
<sequence>MTSFTRVLSGLALAVSFSFAAHAAQAAPLTADQQQVARGEYLAHAGDCIACHTGHNGKPFAGGLPIQTPLGKIYSTNITPDAKTGIGTWSYDDFAALMRHGETKSGYAVYPAMPYPSYSRVNDTDMHALYAYFQHGVAPVEQANRKNDIPWPLSMRWPLKIWRAAFAPTPAPYADTASDSVSVARGAYLVEGLGHCGSCHTPRGVGLQEKALTGNDSSIYLAGGGAIDGWIAPSLRNEHGGGLADWSEADIVEFLRSGRTPMTASFGAMNDVIVDSTQYMTGQDLESIARYLKSMPARRTQAKAYAYDPAISRVLYAGEVPPMPGAQIYLDRCAGCHKSNGKGNGKAFPALAGNAVLQTSNPMSAIHIVLSGGAMPATRTAPSRMTMAPYADVLNDQQIADVVSFVQTSWGNSGGKATAADVAKIRRTAQPVSAEGFSMAEPELHHAAPDDQASGGQ</sequence>
<keyword evidence="2" id="KW-1003">Cell membrane</keyword>
<evidence type="ECO:0000256" key="9">
    <source>
        <dbReference type="PIRSR" id="PIRSR000018-50"/>
    </source>
</evidence>
<evidence type="ECO:0000256" key="11">
    <source>
        <dbReference type="SAM" id="MobiDB-lite"/>
    </source>
</evidence>
<evidence type="ECO:0000256" key="3">
    <source>
        <dbReference type="ARBA" id="ARBA00022617"/>
    </source>
</evidence>
<feature type="domain" description="Cytochrome c" evidence="13">
    <location>
        <begin position="34"/>
        <end position="137"/>
    </location>
</feature>
<dbReference type="PANTHER" id="PTHR35008:SF8">
    <property type="entry name" value="ALCOHOL DEHYDROGENASE CYTOCHROME C SUBUNIT"/>
    <property type="match status" value="1"/>
</dbReference>
<feature type="region of interest" description="Disordered" evidence="11">
    <location>
        <begin position="436"/>
        <end position="457"/>
    </location>
</feature>
<feature type="binding site" description="covalent" evidence="9">
    <location>
        <position position="48"/>
    </location>
    <ligand>
        <name>heme c</name>
        <dbReference type="ChEBI" id="CHEBI:61717"/>
        <label>1</label>
    </ligand>
</feature>
<evidence type="ECO:0000256" key="10">
    <source>
        <dbReference type="PIRSR" id="PIRSR000018-51"/>
    </source>
</evidence>
<organism evidence="14 15">
    <name type="scientific">Caballeronia sordidicola</name>
    <name type="common">Burkholderia sordidicola</name>
    <dbReference type="NCBI Taxonomy" id="196367"/>
    <lineage>
        <taxon>Bacteria</taxon>
        <taxon>Pseudomonadati</taxon>
        <taxon>Pseudomonadota</taxon>
        <taxon>Betaproteobacteria</taxon>
        <taxon>Burkholderiales</taxon>
        <taxon>Burkholderiaceae</taxon>
        <taxon>Caballeronia</taxon>
    </lineage>
</organism>
<name>A0A242MGL7_CABSO</name>
<feature type="binding site" description="covalent" evidence="9">
    <location>
        <position position="333"/>
    </location>
    <ligand>
        <name>heme c</name>
        <dbReference type="ChEBI" id="CHEBI:61717"/>
        <label>3</label>
    </ligand>
</feature>